<accession>A0A165IWL6</accession>
<name>A0A165IWL6_9BASI</name>
<reference evidence="2 3" key="1">
    <citation type="journal article" date="2016" name="Mol. Biol. Evol.">
        <title>Comparative Genomics of Early-Diverging Mushroom-Forming Fungi Provides Insights into the Origins of Lignocellulose Decay Capabilities.</title>
        <authorList>
            <person name="Nagy L.G."/>
            <person name="Riley R."/>
            <person name="Tritt A."/>
            <person name="Adam C."/>
            <person name="Daum C."/>
            <person name="Floudas D."/>
            <person name="Sun H."/>
            <person name="Yadav J.S."/>
            <person name="Pangilinan J."/>
            <person name="Larsson K.H."/>
            <person name="Matsuura K."/>
            <person name="Barry K."/>
            <person name="Labutti K."/>
            <person name="Kuo R."/>
            <person name="Ohm R.A."/>
            <person name="Bhattacharya S.S."/>
            <person name="Shirouzu T."/>
            <person name="Yoshinaga Y."/>
            <person name="Martin F.M."/>
            <person name="Grigoriev I.V."/>
            <person name="Hibbett D.S."/>
        </authorList>
    </citation>
    <scope>NUCLEOTIDE SEQUENCE [LARGE SCALE GENOMIC DNA]</scope>
    <source>
        <strain evidence="2 3">HHB12733</strain>
    </source>
</reference>
<dbReference type="Proteomes" id="UP000076842">
    <property type="component" value="Unassembled WGS sequence"/>
</dbReference>
<proteinExistence type="predicted"/>
<feature type="transmembrane region" description="Helical" evidence="1">
    <location>
        <begin position="12"/>
        <end position="31"/>
    </location>
</feature>
<sequence>MGNNLGRSSHCYWNTILACGFSCILITLHAISTTRFPSSGRVTSLLATSWSNTQLIWQ</sequence>
<dbReference type="PROSITE" id="PS51257">
    <property type="entry name" value="PROKAR_LIPOPROTEIN"/>
    <property type="match status" value="1"/>
</dbReference>
<dbReference type="InParanoid" id="A0A165IWL6"/>
<organism evidence="2 3">
    <name type="scientific">Calocera cornea HHB12733</name>
    <dbReference type="NCBI Taxonomy" id="1353952"/>
    <lineage>
        <taxon>Eukaryota</taxon>
        <taxon>Fungi</taxon>
        <taxon>Dikarya</taxon>
        <taxon>Basidiomycota</taxon>
        <taxon>Agaricomycotina</taxon>
        <taxon>Dacrymycetes</taxon>
        <taxon>Dacrymycetales</taxon>
        <taxon>Dacrymycetaceae</taxon>
        <taxon>Calocera</taxon>
    </lineage>
</organism>
<evidence type="ECO:0000313" key="2">
    <source>
        <dbReference type="EMBL" id="KZT61074.1"/>
    </source>
</evidence>
<keyword evidence="1" id="KW-1133">Transmembrane helix</keyword>
<evidence type="ECO:0000313" key="3">
    <source>
        <dbReference type="Proteomes" id="UP000076842"/>
    </source>
</evidence>
<protein>
    <submittedName>
        <fullName evidence="2">Uncharacterized protein</fullName>
    </submittedName>
</protein>
<evidence type="ECO:0000256" key="1">
    <source>
        <dbReference type="SAM" id="Phobius"/>
    </source>
</evidence>
<keyword evidence="3" id="KW-1185">Reference proteome</keyword>
<dbReference type="AlphaFoldDB" id="A0A165IWL6"/>
<keyword evidence="1" id="KW-0812">Transmembrane</keyword>
<gene>
    <name evidence="2" type="ORF">CALCODRAFT_59017</name>
</gene>
<dbReference type="EMBL" id="KV423926">
    <property type="protein sequence ID" value="KZT61074.1"/>
    <property type="molecule type" value="Genomic_DNA"/>
</dbReference>
<keyword evidence="1" id="KW-0472">Membrane</keyword>